<name>A0A4P9WHY9_9FUNG</name>
<feature type="region of interest" description="Disordered" evidence="1">
    <location>
        <begin position="165"/>
        <end position="212"/>
    </location>
</feature>
<evidence type="ECO:0000256" key="1">
    <source>
        <dbReference type="SAM" id="MobiDB-lite"/>
    </source>
</evidence>
<organism evidence="2 3">
    <name type="scientific">Blyttiomyces helicus</name>
    <dbReference type="NCBI Taxonomy" id="388810"/>
    <lineage>
        <taxon>Eukaryota</taxon>
        <taxon>Fungi</taxon>
        <taxon>Fungi incertae sedis</taxon>
        <taxon>Chytridiomycota</taxon>
        <taxon>Chytridiomycota incertae sedis</taxon>
        <taxon>Chytridiomycetes</taxon>
        <taxon>Chytridiomycetes incertae sedis</taxon>
        <taxon>Blyttiomyces</taxon>
    </lineage>
</organism>
<dbReference type="Proteomes" id="UP000269721">
    <property type="component" value="Unassembled WGS sequence"/>
</dbReference>
<sequence>MLPLEAGTLIWVVATLPADVKKRSPLESHLPLLQDPPPTTPHLVTSETSVYEAHNILTRPHPAFLASYNPLNFIGLVFLGRTMPQSQPQRFLRIGPFKEPDLLTDPPRTLPRPTYLNISNGLLVRLQQIPTYERFKNQQVYYSSSTATSPSEFWEWHDKYHLSRPVASPTIPSTRSPSNPKGPPPSTSSASQRASGEAATTSSSVKSPASASMPTSALGAWAAGSPHSGGNTEQIIAPWGYRDGKIVGYEVPLVEYDEQAEWKPPSFLEGGNTFPEATMDVLPFRPESESEDDDEGELDFADTLETICTTTVPPN</sequence>
<evidence type="ECO:0000313" key="3">
    <source>
        <dbReference type="Proteomes" id="UP000269721"/>
    </source>
</evidence>
<dbReference type="EMBL" id="KZ994671">
    <property type="protein sequence ID" value="RKO92364.1"/>
    <property type="molecule type" value="Genomic_DNA"/>
</dbReference>
<keyword evidence="3" id="KW-1185">Reference proteome</keyword>
<dbReference type="AlphaFoldDB" id="A0A4P9WHY9"/>
<protein>
    <submittedName>
        <fullName evidence="2">Uncharacterized protein</fullName>
    </submittedName>
</protein>
<gene>
    <name evidence="2" type="ORF">BDK51DRAFT_42030</name>
</gene>
<reference evidence="3" key="1">
    <citation type="journal article" date="2018" name="Nat. Microbiol.">
        <title>Leveraging single-cell genomics to expand the fungal tree of life.</title>
        <authorList>
            <person name="Ahrendt S.R."/>
            <person name="Quandt C.A."/>
            <person name="Ciobanu D."/>
            <person name="Clum A."/>
            <person name="Salamov A."/>
            <person name="Andreopoulos B."/>
            <person name="Cheng J.F."/>
            <person name="Woyke T."/>
            <person name="Pelin A."/>
            <person name="Henrissat B."/>
            <person name="Reynolds N.K."/>
            <person name="Benny G.L."/>
            <person name="Smith M.E."/>
            <person name="James T.Y."/>
            <person name="Grigoriev I.V."/>
        </authorList>
    </citation>
    <scope>NUCLEOTIDE SEQUENCE [LARGE SCALE GENOMIC DNA]</scope>
</reference>
<feature type="compositionally biased region" description="Polar residues" evidence="1">
    <location>
        <begin position="170"/>
        <end position="179"/>
    </location>
</feature>
<proteinExistence type="predicted"/>
<evidence type="ECO:0000313" key="2">
    <source>
        <dbReference type="EMBL" id="RKO92364.1"/>
    </source>
</evidence>
<accession>A0A4P9WHY9</accession>
<feature type="compositionally biased region" description="Low complexity" evidence="1">
    <location>
        <begin position="198"/>
        <end position="212"/>
    </location>
</feature>